<reference evidence="12 13" key="1">
    <citation type="submission" date="2016-08" db="EMBL/GenBank/DDBJ databases">
        <title>Novel Firmicutes and Novel Genomes.</title>
        <authorList>
            <person name="Poppleton D.I."/>
            <person name="Gribaldo S."/>
        </authorList>
    </citation>
    <scope>NUCLEOTIDE SEQUENCE [LARGE SCALE GENOMIC DNA]</scope>
    <source>
        <strain evidence="12 13">CTT3</strain>
    </source>
</reference>
<dbReference type="GO" id="GO:0015031">
    <property type="term" value="P:protein transport"/>
    <property type="evidence" value="ECO:0007669"/>
    <property type="project" value="UniProtKB-KW"/>
</dbReference>
<comment type="similarity">
    <text evidence="2">Belongs to the FliH family.</text>
</comment>
<evidence type="ECO:0000256" key="1">
    <source>
        <dbReference type="ARBA" id="ARBA00003041"/>
    </source>
</evidence>
<dbReference type="RefSeq" id="WP_120166319.1">
    <property type="nucleotide sequence ID" value="NZ_MCIB01000001.1"/>
</dbReference>
<dbReference type="GO" id="GO:0005829">
    <property type="term" value="C:cytosol"/>
    <property type="evidence" value="ECO:0007669"/>
    <property type="project" value="TreeGrafter"/>
</dbReference>
<evidence type="ECO:0000256" key="2">
    <source>
        <dbReference type="ARBA" id="ARBA00006602"/>
    </source>
</evidence>
<evidence type="ECO:0000259" key="11">
    <source>
        <dbReference type="Pfam" id="PF02108"/>
    </source>
</evidence>
<keyword evidence="8" id="KW-1006">Bacterial flagellum protein export</keyword>
<sequence>MSNVIKSNQVIETKIKKDVILSSQKDNSALTIEKTIQEAKEKYNQILKEANEKANKIIEDAEKKADSILEETYIETKSIIEESKEKGFEEGYKKGFSEGKEKADRLIKEANEIKKEYLLKKKEVLGSLEKDLIDLTITICEKILCQKVDNDKEILINVIKDGLEKLAVSDEVMLRVSNDDYDFILESKDRILAMASLVEDIDIKLDNNLARGDCIIETSKGNADISLSTQIEEMKNLLYNLLNGE</sequence>
<keyword evidence="13" id="KW-1185">Reference proteome</keyword>
<comment type="caution">
    <text evidence="12">The sequence shown here is derived from an EMBL/GenBank/DDBJ whole genome shotgun (WGS) entry which is preliminary data.</text>
</comment>
<evidence type="ECO:0000313" key="12">
    <source>
        <dbReference type="EMBL" id="RKD34434.1"/>
    </source>
</evidence>
<proteinExistence type="inferred from homology"/>
<dbReference type="OrthoDB" id="2375163at2"/>
<dbReference type="Pfam" id="PF02108">
    <property type="entry name" value="FliH"/>
    <property type="match status" value="1"/>
</dbReference>
<dbReference type="InterPro" id="IPR018035">
    <property type="entry name" value="Flagellar_FliH/T3SS_HrpE"/>
</dbReference>
<dbReference type="SUPFAM" id="SSF81573">
    <property type="entry name" value="F1F0 ATP synthase subunit B, membrane domain"/>
    <property type="match status" value="1"/>
</dbReference>
<dbReference type="AlphaFoldDB" id="A0A419TAC2"/>
<protein>
    <recommendedName>
        <fullName evidence="11">Flagellar assembly protein FliH/Type III secretion system HrpE domain-containing protein</fullName>
    </recommendedName>
</protein>
<dbReference type="EMBL" id="MCIB01000001">
    <property type="protein sequence ID" value="RKD34434.1"/>
    <property type="molecule type" value="Genomic_DNA"/>
</dbReference>
<dbReference type="InterPro" id="IPR051472">
    <property type="entry name" value="T3SS_Stator/FliH"/>
</dbReference>
<dbReference type="PANTHER" id="PTHR34982:SF1">
    <property type="entry name" value="FLAGELLAR ASSEMBLY PROTEIN FLIH"/>
    <property type="match status" value="1"/>
</dbReference>
<evidence type="ECO:0000256" key="10">
    <source>
        <dbReference type="SAM" id="Coils"/>
    </source>
</evidence>
<feature type="coiled-coil region" evidence="10">
    <location>
        <begin position="96"/>
        <end position="123"/>
    </location>
</feature>
<evidence type="ECO:0000256" key="3">
    <source>
        <dbReference type="ARBA" id="ARBA00022448"/>
    </source>
</evidence>
<keyword evidence="6" id="KW-0653">Protein transport</keyword>
<dbReference type="PANTHER" id="PTHR34982">
    <property type="entry name" value="YOP PROTEINS TRANSLOCATION PROTEIN L"/>
    <property type="match status" value="1"/>
</dbReference>
<name>A0A419TAC2_9FIRM</name>
<evidence type="ECO:0000256" key="5">
    <source>
        <dbReference type="ARBA" id="ARBA00022795"/>
    </source>
</evidence>
<dbReference type="GO" id="GO:0044781">
    <property type="term" value="P:bacterial-type flagellum organization"/>
    <property type="evidence" value="ECO:0007669"/>
    <property type="project" value="UniProtKB-KW"/>
</dbReference>
<organism evidence="12 13">
    <name type="scientific">Thermohalobacter berrensis</name>
    <dbReference type="NCBI Taxonomy" id="99594"/>
    <lineage>
        <taxon>Bacteria</taxon>
        <taxon>Bacillati</taxon>
        <taxon>Bacillota</taxon>
        <taxon>Tissierellia</taxon>
        <taxon>Tissierellales</taxon>
        <taxon>Thermohalobacteraceae</taxon>
        <taxon>Thermohalobacter</taxon>
    </lineage>
</organism>
<evidence type="ECO:0000256" key="8">
    <source>
        <dbReference type="ARBA" id="ARBA00023225"/>
    </source>
</evidence>
<keyword evidence="4" id="KW-0375">Hydrogen ion transport</keyword>
<keyword evidence="5" id="KW-1005">Bacterial flagellum biogenesis</keyword>
<evidence type="ECO:0000256" key="9">
    <source>
        <dbReference type="ARBA" id="ARBA00023310"/>
    </source>
</evidence>
<comment type="function">
    <text evidence="1">Needed for flagellar regrowth and assembly.</text>
</comment>
<dbReference type="GO" id="GO:0006754">
    <property type="term" value="P:ATP biosynthetic process"/>
    <property type="evidence" value="ECO:0007669"/>
    <property type="project" value="UniProtKB-KW"/>
</dbReference>
<feature type="coiled-coil region" evidence="10">
    <location>
        <begin position="29"/>
        <end position="71"/>
    </location>
</feature>
<keyword evidence="7" id="KW-0406">Ion transport</keyword>
<evidence type="ECO:0000256" key="7">
    <source>
        <dbReference type="ARBA" id="ARBA00023065"/>
    </source>
</evidence>
<evidence type="ECO:0000256" key="4">
    <source>
        <dbReference type="ARBA" id="ARBA00022781"/>
    </source>
</evidence>
<feature type="domain" description="Flagellar assembly protein FliH/Type III secretion system HrpE" evidence="11">
    <location>
        <begin position="108"/>
        <end position="233"/>
    </location>
</feature>
<evidence type="ECO:0000256" key="6">
    <source>
        <dbReference type="ARBA" id="ARBA00022927"/>
    </source>
</evidence>
<dbReference type="InterPro" id="IPR028987">
    <property type="entry name" value="ATP_synth_B-like_membr_sf"/>
</dbReference>
<dbReference type="GO" id="GO:1902600">
    <property type="term" value="P:proton transmembrane transport"/>
    <property type="evidence" value="ECO:0007669"/>
    <property type="project" value="UniProtKB-KW"/>
</dbReference>
<evidence type="ECO:0000313" key="13">
    <source>
        <dbReference type="Proteomes" id="UP000284177"/>
    </source>
</evidence>
<gene>
    <name evidence="12" type="ORF">BET03_00960</name>
</gene>
<accession>A0A419TAC2</accession>
<keyword evidence="10" id="KW-0175">Coiled coil</keyword>
<keyword evidence="3" id="KW-0813">Transport</keyword>
<keyword evidence="9" id="KW-0066">ATP synthesis</keyword>
<dbReference type="Proteomes" id="UP000284177">
    <property type="component" value="Unassembled WGS sequence"/>
</dbReference>